<evidence type="ECO:0008006" key="4">
    <source>
        <dbReference type="Google" id="ProtNLM"/>
    </source>
</evidence>
<keyword evidence="1" id="KW-0812">Transmembrane</keyword>
<dbReference type="EMBL" id="JBHFNT010000229">
    <property type="protein sequence ID" value="MFB2837953.1"/>
    <property type="molecule type" value="Genomic_DNA"/>
</dbReference>
<accession>A0ABV4WS84</accession>
<evidence type="ECO:0000313" key="2">
    <source>
        <dbReference type="EMBL" id="MFB2837953.1"/>
    </source>
</evidence>
<feature type="transmembrane region" description="Helical" evidence="1">
    <location>
        <begin position="40"/>
        <end position="62"/>
    </location>
</feature>
<proteinExistence type="predicted"/>
<name>A0ABV4WS84_9CYAN</name>
<evidence type="ECO:0000313" key="3">
    <source>
        <dbReference type="Proteomes" id="UP001576780"/>
    </source>
</evidence>
<evidence type="ECO:0000256" key="1">
    <source>
        <dbReference type="SAM" id="Phobius"/>
    </source>
</evidence>
<protein>
    <recommendedName>
        <fullName evidence="4">Cardiolipin synthase N-terminal domain-containing protein</fullName>
    </recommendedName>
</protein>
<organism evidence="2 3">
    <name type="scientific">Floridaenema evergladense BLCC-F167</name>
    <dbReference type="NCBI Taxonomy" id="3153639"/>
    <lineage>
        <taxon>Bacteria</taxon>
        <taxon>Bacillati</taxon>
        <taxon>Cyanobacteriota</taxon>
        <taxon>Cyanophyceae</taxon>
        <taxon>Oscillatoriophycideae</taxon>
        <taxon>Aerosakkonematales</taxon>
        <taxon>Aerosakkonemataceae</taxon>
        <taxon>Floridanema</taxon>
        <taxon>Floridanema evergladense</taxon>
    </lineage>
</organism>
<dbReference type="RefSeq" id="WP_413280288.1">
    <property type="nucleotide sequence ID" value="NZ_JBHFNT010000229.1"/>
</dbReference>
<gene>
    <name evidence="2" type="ORF">ACE1CA_25915</name>
</gene>
<keyword evidence="3" id="KW-1185">Reference proteome</keyword>
<feature type="transmembrane region" description="Helical" evidence="1">
    <location>
        <begin position="6"/>
        <end position="28"/>
    </location>
</feature>
<comment type="caution">
    <text evidence="2">The sequence shown here is derived from an EMBL/GenBank/DDBJ whole genome shotgun (WGS) entry which is preliminary data.</text>
</comment>
<reference evidence="2 3" key="1">
    <citation type="submission" date="2024-09" db="EMBL/GenBank/DDBJ databases">
        <title>Floridaenema gen nov. (Aerosakkonemataceae, Aerosakkonematales ord. nov., Cyanobacteria) from benthic tropical and subtropical fresh waters, with the description of four new species.</title>
        <authorList>
            <person name="Moretto J.A."/>
            <person name="Berthold D.E."/>
            <person name="Lefler F.W."/>
            <person name="Huang I.-S."/>
            <person name="Laughinghouse H. IV."/>
        </authorList>
    </citation>
    <scope>NUCLEOTIDE SEQUENCE [LARGE SCALE GENOMIC DNA]</scope>
    <source>
        <strain evidence="2 3">BLCC-F167</strain>
    </source>
</reference>
<keyword evidence="1" id="KW-0472">Membrane</keyword>
<sequence>MEDSTFVIFLAFGIIWAIMGTAAWIALLKSEGEEIRFGKWGLIVIIPILIPFIAAIVIAAIYRT</sequence>
<dbReference type="Proteomes" id="UP001576780">
    <property type="component" value="Unassembled WGS sequence"/>
</dbReference>
<keyword evidence="1" id="KW-1133">Transmembrane helix</keyword>